<dbReference type="GO" id="GO:0008810">
    <property type="term" value="F:cellulase activity"/>
    <property type="evidence" value="ECO:0007669"/>
    <property type="project" value="InterPro"/>
</dbReference>
<comment type="similarity">
    <text evidence="1">Belongs to the glycosyl hydrolase 9 (cellulase E) family.</text>
</comment>
<dbReference type="InterPro" id="IPR004197">
    <property type="entry name" value="Cellulase_Ig-like"/>
</dbReference>
<organism evidence="3">
    <name type="scientific">human gut metagenome</name>
    <dbReference type="NCBI Taxonomy" id="408170"/>
    <lineage>
        <taxon>unclassified sequences</taxon>
        <taxon>metagenomes</taxon>
        <taxon>organismal metagenomes</taxon>
    </lineage>
</organism>
<evidence type="ECO:0000313" key="3">
    <source>
        <dbReference type="EMBL" id="EKC56186.1"/>
    </source>
</evidence>
<evidence type="ECO:0000259" key="2">
    <source>
        <dbReference type="Pfam" id="PF02927"/>
    </source>
</evidence>
<dbReference type="CDD" id="cd02850">
    <property type="entry name" value="E_set_Cellulase_N"/>
    <property type="match status" value="1"/>
</dbReference>
<proteinExistence type="inferred from homology"/>
<dbReference type="EMBL" id="AJWY01010203">
    <property type="protein sequence ID" value="EKC56186.1"/>
    <property type="molecule type" value="Genomic_DNA"/>
</dbReference>
<dbReference type="Gene3D" id="1.50.10.10">
    <property type="match status" value="1"/>
</dbReference>
<name>K1TA46_9ZZZZ</name>
<dbReference type="InterPro" id="IPR014756">
    <property type="entry name" value="Ig_E-set"/>
</dbReference>
<dbReference type="InterPro" id="IPR013783">
    <property type="entry name" value="Ig-like_fold"/>
</dbReference>
<reference evidence="3" key="1">
    <citation type="journal article" date="2013" name="Environ. Microbiol.">
        <title>Microbiota from the distal guts of lean and obese adolescents exhibit partial functional redundancy besides clear differences in community structure.</title>
        <authorList>
            <person name="Ferrer M."/>
            <person name="Ruiz A."/>
            <person name="Lanza F."/>
            <person name="Haange S.B."/>
            <person name="Oberbach A."/>
            <person name="Till H."/>
            <person name="Bargiela R."/>
            <person name="Campoy C."/>
            <person name="Segura M.T."/>
            <person name="Richter M."/>
            <person name="von Bergen M."/>
            <person name="Seifert J."/>
            <person name="Suarez A."/>
        </authorList>
    </citation>
    <scope>NUCLEOTIDE SEQUENCE</scope>
</reference>
<accession>K1TA46</accession>
<dbReference type="AlphaFoldDB" id="K1TA46"/>
<evidence type="ECO:0000256" key="1">
    <source>
        <dbReference type="ARBA" id="ARBA00007072"/>
    </source>
</evidence>
<dbReference type="GO" id="GO:0005975">
    <property type="term" value="P:carbohydrate metabolic process"/>
    <property type="evidence" value="ECO:0007669"/>
    <property type="project" value="InterPro"/>
</dbReference>
<gene>
    <name evidence="3" type="ORF">LEA_14958</name>
</gene>
<dbReference type="InterPro" id="IPR012341">
    <property type="entry name" value="6hp_glycosidase-like_sf"/>
</dbReference>
<sequence>MNACGQATAETGHVSISMTGMENTPVINYTVPTLTPNVLVDQQGYAAVGEKQAVVKGRQPVETFRLVDRETGETVYEGTVKQTDYNGELSLYIGTADFTDYTGEGEFYLECDNVGRSLTFSLKEDHYQELLEALCTDVHDRCQDRSITEDEIITLLEACEWYPQVLADDNGNDIPDLLESIADWLEKTANDTEKPEPENMCYVAVMAKFSYLYQKYDVQYATQCLQHASSVYTKLMSTSGRDAEKFMALTELYRAAGLYTYRNQILEYKDFFEDNT</sequence>
<comment type="caution">
    <text evidence="3">The sequence shown here is derived from an EMBL/GenBank/DDBJ whole genome shotgun (WGS) entry which is preliminary data.</text>
</comment>
<protein>
    <submittedName>
        <fullName evidence="3">Endo-1,4-beta-glucanase Cel9A</fullName>
    </submittedName>
</protein>
<dbReference type="Gene3D" id="2.60.40.10">
    <property type="entry name" value="Immunoglobulins"/>
    <property type="match status" value="1"/>
</dbReference>
<feature type="domain" description="Cellulase Ig-like" evidence="2">
    <location>
        <begin position="35"/>
        <end position="115"/>
    </location>
</feature>
<dbReference type="InterPro" id="IPR008928">
    <property type="entry name" value="6-hairpin_glycosidase_sf"/>
</dbReference>
<dbReference type="SUPFAM" id="SSF81296">
    <property type="entry name" value="E set domains"/>
    <property type="match status" value="1"/>
</dbReference>
<dbReference type="SUPFAM" id="SSF48208">
    <property type="entry name" value="Six-hairpin glycosidases"/>
    <property type="match status" value="1"/>
</dbReference>
<feature type="non-terminal residue" evidence="3">
    <location>
        <position position="276"/>
    </location>
</feature>
<dbReference type="Pfam" id="PF02927">
    <property type="entry name" value="CelD_N"/>
    <property type="match status" value="1"/>
</dbReference>